<reference evidence="1 2" key="1">
    <citation type="journal article" date="2015" name="Sci. Rep.">
        <title>The power of single molecule real-time sequencing technology in the de novo assembly of a eukaryotic genome.</title>
        <authorList>
            <person name="Sakai H."/>
            <person name="Naito K."/>
            <person name="Ogiso-Tanaka E."/>
            <person name="Takahashi Y."/>
            <person name="Iseki K."/>
            <person name="Muto C."/>
            <person name="Satou K."/>
            <person name="Teruya K."/>
            <person name="Shiroma A."/>
            <person name="Shimoji M."/>
            <person name="Hirano T."/>
            <person name="Itoh T."/>
            <person name="Kaga A."/>
            <person name="Tomooka N."/>
        </authorList>
    </citation>
    <scope>NUCLEOTIDE SEQUENCE [LARGE SCALE GENOMIC DNA]</scope>
    <source>
        <strain evidence="2">cv. Shumari</strain>
    </source>
</reference>
<proteinExistence type="predicted"/>
<evidence type="ECO:0000313" key="1">
    <source>
        <dbReference type="EMBL" id="BAT97475.1"/>
    </source>
</evidence>
<organism evidence="1 2">
    <name type="scientific">Vigna angularis var. angularis</name>
    <dbReference type="NCBI Taxonomy" id="157739"/>
    <lineage>
        <taxon>Eukaryota</taxon>
        <taxon>Viridiplantae</taxon>
        <taxon>Streptophyta</taxon>
        <taxon>Embryophyta</taxon>
        <taxon>Tracheophyta</taxon>
        <taxon>Spermatophyta</taxon>
        <taxon>Magnoliopsida</taxon>
        <taxon>eudicotyledons</taxon>
        <taxon>Gunneridae</taxon>
        <taxon>Pentapetalae</taxon>
        <taxon>rosids</taxon>
        <taxon>fabids</taxon>
        <taxon>Fabales</taxon>
        <taxon>Fabaceae</taxon>
        <taxon>Papilionoideae</taxon>
        <taxon>50 kb inversion clade</taxon>
        <taxon>NPAAA clade</taxon>
        <taxon>indigoferoid/millettioid clade</taxon>
        <taxon>Phaseoleae</taxon>
        <taxon>Vigna</taxon>
    </lineage>
</organism>
<dbReference type="Proteomes" id="UP000291084">
    <property type="component" value="Chromosome 9"/>
</dbReference>
<keyword evidence="2" id="KW-1185">Reference proteome</keyword>
<dbReference type="EMBL" id="AP015042">
    <property type="protein sequence ID" value="BAT97475.1"/>
    <property type="molecule type" value="Genomic_DNA"/>
</dbReference>
<sequence>MPSKRRFASNGGGFEREGKVFGFGSTTALIQMTRARRRANPTLVARVLVLMKGDQGFFCNLGLCRCPVKGDGNVEKPKGVKETGGGDAFVKRGFGSSNEGGRSKMVLRRVYSNVSTECVEIRNELGAHNNKLSITLYLVMFVVKDE</sequence>
<dbReference type="AlphaFoldDB" id="A0A0S3SXH1"/>
<gene>
    <name evidence="1" type="primary">Vigan.09G093100</name>
    <name evidence="1" type="ORF">VIGAN_09093100</name>
</gene>
<name>A0A0S3SXH1_PHAAN</name>
<evidence type="ECO:0000313" key="2">
    <source>
        <dbReference type="Proteomes" id="UP000291084"/>
    </source>
</evidence>
<protein>
    <submittedName>
        <fullName evidence="1">Uncharacterized protein</fullName>
    </submittedName>
</protein>
<accession>A0A0S3SXH1</accession>